<comment type="caution">
    <text evidence="1">The sequence shown here is derived from an EMBL/GenBank/DDBJ whole genome shotgun (WGS) entry which is preliminary data.</text>
</comment>
<dbReference type="EMBL" id="BNBI01000021">
    <property type="protein sequence ID" value="GHF32135.1"/>
    <property type="molecule type" value="Genomic_DNA"/>
</dbReference>
<dbReference type="RefSeq" id="WP_190208279.1">
    <property type="nucleotide sequence ID" value="NZ_BNBI01000021.1"/>
</dbReference>
<sequence length="404" mass="45542">MKTDTRLMPFPPERVLEDAAFGQGMVPTRLHALLLPVWQVEIRADITEGEDFSLIDRFLERGLRHGALHTVDELAAFFALDRALVAQAVRFLTAIGHVRESGGRLSLTPLGQRSVDDDIRYVITHQDRRKLYFEALSSTPLHRDHYDEEVVTLLSADALDRVLRGGGYPRFTPILSASGFDRSALDRLTRRKDRARFNVPVALDALESLGEERVFLPVYLVRGRDRVLVYGQARAGTAHDPELSEVCARAPELINALDNEETGEDGDERVLRAARKWLRDRDLHTVAPERDDDGTWSVSLPPAAFGENGLRESRIGTYQVTGTRFFRVWCRAETPRKHALLDRLNQRLGARRQVTRREAEELVARLARQLRLEPPGLSRLRVGAGKAGLTGLEAQLSQLENEPE</sequence>
<reference evidence="1" key="1">
    <citation type="journal article" date="2014" name="Int. J. Syst. Evol. Microbiol.">
        <title>Complete genome sequence of Corynebacterium casei LMG S-19264T (=DSM 44701T), isolated from a smear-ripened cheese.</title>
        <authorList>
            <consortium name="US DOE Joint Genome Institute (JGI-PGF)"/>
            <person name="Walter F."/>
            <person name="Albersmeier A."/>
            <person name="Kalinowski J."/>
            <person name="Ruckert C."/>
        </authorList>
    </citation>
    <scope>NUCLEOTIDE SEQUENCE</scope>
    <source>
        <strain evidence="1">JCM 4477</strain>
    </source>
</reference>
<keyword evidence="2" id="KW-1185">Reference proteome</keyword>
<organism evidence="1 2">
    <name type="scientific">Streptomyces fumanus</name>
    <dbReference type="NCBI Taxonomy" id="67302"/>
    <lineage>
        <taxon>Bacteria</taxon>
        <taxon>Bacillati</taxon>
        <taxon>Actinomycetota</taxon>
        <taxon>Actinomycetes</taxon>
        <taxon>Kitasatosporales</taxon>
        <taxon>Streptomycetaceae</taxon>
        <taxon>Streptomyces</taxon>
    </lineage>
</organism>
<dbReference type="Proteomes" id="UP000630718">
    <property type="component" value="Unassembled WGS sequence"/>
</dbReference>
<gene>
    <name evidence="1" type="ORF">GCM10018772_67380</name>
</gene>
<protein>
    <submittedName>
        <fullName evidence="1">Uncharacterized protein</fullName>
    </submittedName>
</protein>
<proteinExistence type="predicted"/>
<evidence type="ECO:0000313" key="1">
    <source>
        <dbReference type="EMBL" id="GHF32135.1"/>
    </source>
</evidence>
<evidence type="ECO:0000313" key="2">
    <source>
        <dbReference type="Proteomes" id="UP000630718"/>
    </source>
</evidence>
<name>A0A919B0H2_9ACTN</name>
<reference evidence="1" key="2">
    <citation type="submission" date="2020-09" db="EMBL/GenBank/DDBJ databases">
        <authorList>
            <person name="Sun Q."/>
            <person name="Ohkuma M."/>
        </authorList>
    </citation>
    <scope>NUCLEOTIDE SEQUENCE</scope>
    <source>
        <strain evidence="1">JCM 4477</strain>
    </source>
</reference>
<dbReference type="AlphaFoldDB" id="A0A919B0H2"/>
<accession>A0A919B0H2</accession>